<reference evidence="1" key="1">
    <citation type="journal article" date="2021" name="PeerJ">
        <title>Extensive microbial diversity within the chicken gut microbiome revealed by metagenomics and culture.</title>
        <authorList>
            <person name="Gilroy R."/>
            <person name="Ravi A."/>
            <person name="Getino M."/>
            <person name="Pursley I."/>
            <person name="Horton D.L."/>
            <person name="Alikhan N.F."/>
            <person name="Baker D."/>
            <person name="Gharbi K."/>
            <person name="Hall N."/>
            <person name="Watson M."/>
            <person name="Adriaenssens E.M."/>
            <person name="Foster-Nyarko E."/>
            <person name="Jarju S."/>
            <person name="Secka A."/>
            <person name="Antonio M."/>
            <person name="Oren A."/>
            <person name="Chaudhuri R.R."/>
            <person name="La Ragione R."/>
            <person name="Hildebrand F."/>
            <person name="Pallen M.J."/>
        </authorList>
    </citation>
    <scope>NUCLEOTIDE SEQUENCE</scope>
    <source>
        <strain evidence="1">CHK195-6426</strain>
    </source>
</reference>
<reference evidence="1" key="2">
    <citation type="submission" date="2021-04" db="EMBL/GenBank/DDBJ databases">
        <authorList>
            <person name="Gilroy R."/>
        </authorList>
    </citation>
    <scope>NUCLEOTIDE SEQUENCE</scope>
    <source>
        <strain evidence="1">CHK195-6426</strain>
    </source>
</reference>
<dbReference type="Proteomes" id="UP000824265">
    <property type="component" value="Unassembled WGS sequence"/>
</dbReference>
<sequence>MRISICVGKYAAVPYCVPGLELSVHCIEELCYCIRENAFLIDASLMNDDLVNWIDKDCGLTDLAKELYPMVHKKGSLSSFVTMILEFTGLYDGTVTGEVEQTLKKGAGLSGIEKRKSQIDYLVKKKKYGAAIRGYEELLSQWQETLKEGGELPAGKVRSGILHNKGVAFAGLMLYAQAAECFLEAYGIEKDSGMYEDYLAAKRMELAEEAYIAFAAENPQGYEAALKLEQKMEELKKNWRLQPEFLRLQERKGFREDGEMQKYCEDNEQIAQALKSSYRISAG</sequence>
<gene>
    <name evidence="1" type="ORF">H9742_11080</name>
</gene>
<comment type="caution">
    <text evidence="1">The sequence shown here is derived from an EMBL/GenBank/DDBJ whole genome shotgun (WGS) entry which is preliminary data.</text>
</comment>
<evidence type="ECO:0000313" key="2">
    <source>
        <dbReference type="Proteomes" id="UP000824265"/>
    </source>
</evidence>
<dbReference type="EMBL" id="DXGH01000061">
    <property type="protein sequence ID" value="HIW82035.1"/>
    <property type="molecule type" value="Genomic_DNA"/>
</dbReference>
<evidence type="ECO:0000313" key="1">
    <source>
        <dbReference type="EMBL" id="HIW82035.1"/>
    </source>
</evidence>
<dbReference type="AlphaFoldDB" id="A0A9D1UD29"/>
<organism evidence="1 2">
    <name type="scientific">Candidatus Acetatifactor stercoripullorum</name>
    <dbReference type="NCBI Taxonomy" id="2838414"/>
    <lineage>
        <taxon>Bacteria</taxon>
        <taxon>Bacillati</taxon>
        <taxon>Bacillota</taxon>
        <taxon>Clostridia</taxon>
        <taxon>Lachnospirales</taxon>
        <taxon>Lachnospiraceae</taxon>
        <taxon>Acetatifactor</taxon>
    </lineage>
</organism>
<accession>A0A9D1UD29</accession>
<protein>
    <submittedName>
        <fullName evidence="1">Uncharacterized protein</fullName>
    </submittedName>
</protein>
<name>A0A9D1UD29_9FIRM</name>
<proteinExistence type="predicted"/>